<dbReference type="PANTHER" id="PTHR11161:SF0">
    <property type="entry name" value="O-ACYLTRANSFERASE LIKE PROTEIN"/>
    <property type="match status" value="1"/>
</dbReference>
<feature type="transmembrane region" description="Helical" evidence="1">
    <location>
        <begin position="12"/>
        <end position="33"/>
    </location>
</feature>
<protein>
    <submittedName>
        <fullName evidence="2">Uncharacterized protein</fullName>
    </submittedName>
</protein>
<evidence type="ECO:0000313" key="2">
    <source>
        <dbReference type="EMBL" id="CAG5127352.1"/>
    </source>
</evidence>
<organism evidence="2 3">
    <name type="scientific">Candidula unifasciata</name>
    <dbReference type="NCBI Taxonomy" id="100452"/>
    <lineage>
        <taxon>Eukaryota</taxon>
        <taxon>Metazoa</taxon>
        <taxon>Spiralia</taxon>
        <taxon>Lophotrochozoa</taxon>
        <taxon>Mollusca</taxon>
        <taxon>Gastropoda</taxon>
        <taxon>Heterobranchia</taxon>
        <taxon>Euthyneura</taxon>
        <taxon>Panpulmonata</taxon>
        <taxon>Eupulmonata</taxon>
        <taxon>Stylommatophora</taxon>
        <taxon>Helicina</taxon>
        <taxon>Helicoidea</taxon>
        <taxon>Geomitridae</taxon>
        <taxon>Candidula</taxon>
    </lineage>
</organism>
<accession>A0A8S3ZJL2</accession>
<sequence>PVDAFLSWSPFAILGRLTYTGYLVQMSVLAIILENLEQPLYLNMFSCIVYGTVGVVFTCVLAAILAICVEMPTQSLEKVVDYRRKV</sequence>
<dbReference type="AlphaFoldDB" id="A0A8S3ZJL2"/>
<keyword evidence="3" id="KW-1185">Reference proteome</keyword>
<reference evidence="2" key="1">
    <citation type="submission" date="2021-04" db="EMBL/GenBank/DDBJ databases">
        <authorList>
            <consortium name="Molecular Ecology Group"/>
        </authorList>
    </citation>
    <scope>NUCLEOTIDE SEQUENCE</scope>
</reference>
<feature type="non-terminal residue" evidence="2">
    <location>
        <position position="86"/>
    </location>
</feature>
<keyword evidence="1" id="KW-0812">Transmembrane</keyword>
<evidence type="ECO:0000313" key="3">
    <source>
        <dbReference type="Proteomes" id="UP000678393"/>
    </source>
</evidence>
<evidence type="ECO:0000256" key="1">
    <source>
        <dbReference type="SAM" id="Phobius"/>
    </source>
</evidence>
<name>A0A8S3ZJL2_9EUPU</name>
<feature type="transmembrane region" description="Helical" evidence="1">
    <location>
        <begin position="40"/>
        <end position="67"/>
    </location>
</feature>
<dbReference type="InterPro" id="IPR052728">
    <property type="entry name" value="O2_lipid_transport_reg"/>
</dbReference>
<proteinExistence type="predicted"/>
<dbReference type="EMBL" id="CAJHNH020002663">
    <property type="protein sequence ID" value="CAG5127352.1"/>
    <property type="molecule type" value="Genomic_DNA"/>
</dbReference>
<keyword evidence="1" id="KW-0472">Membrane</keyword>
<dbReference type="Proteomes" id="UP000678393">
    <property type="component" value="Unassembled WGS sequence"/>
</dbReference>
<comment type="caution">
    <text evidence="2">The sequence shown here is derived from an EMBL/GenBank/DDBJ whole genome shotgun (WGS) entry which is preliminary data.</text>
</comment>
<keyword evidence="1" id="KW-1133">Transmembrane helix</keyword>
<gene>
    <name evidence="2" type="ORF">CUNI_LOCUS12910</name>
</gene>
<dbReference type="PANTHER" id="PTHR11161">
    <property type="entry name" value="O-ACYLTRANSFERASE"/>
    <property type="match status" value="1"/>
</dbReference>
<dbReference type="OrthoDB" id="207378at2759"/>